<proteinExistence type="predicted"/>
<reference evidence="5 6" key="1">
    <citation type="journal article" date="2009" name="Stand. Genomic Sci.">
        <title>Complete genome sequence of Rhodothermus marinus type strain (R-10).</title>
        <authorList>
            <person name="Nolan M."/>
            <person name="Tindall B.J."/>
            <person name="Pomrenke H."/>
            <person name="Lapidus A."/>
            <person name="Copeland A."/>
            <person name="Glavina Del Rio T."/>
            <person name="Lucas S."/>
            <person name="Chen F."/>
            <person name="Tice H."/>
            <person name="Cheng J.F."/>
            <person name="Saunders E."/>
            <person name="Han C."/>
            <person name="Bruce D."/>
            <person name="Goodwin L."/>
            <person name="Chain P."/>
            <person name="Pitluck S."/>
            <person name="Ovchinikova G."/>
            <person name="Pati A."/>
            <person name="Ivanova N."/>
            <person name="Mavromatis K."/>
            <person name="Chen A."/>
            <person name="Palaniappan K."/>
            <person name="Land M."/>
            <person name="Hauser L."/>
            <person name="Chang Y.J."/>
            <person name="Jeffries C.D."/>
            <person name="Brettin T."/>
            <person name="Goker M."/>
            <person name="Bristow J."/>
            <person name="Eisen J.A."/>
            <person name="Markowitz V."/>
            <person name="Hugenholtz P."/>
            <person name="Kyrpides N.C."/>
            <person name="Klenk H.P."/>
            <person name="Detter J.C."/>
        </authorList>
    </citation>
    <scope>NUCLEOTIDE SEQUENCE [LARGE SCALE GENOMIC DNA]</scope>
    <source>
        <strain evidence="6">ATCC 43812 / DSM 4252 / R-10</strain>
    </source>
</reference>
<evidence type="ECO:0000256" key="3">
    <source>
        <dbReference type="SAM" id="SignalP"/>
    </source>
</evidence>
<dbReference type="RefSeq" id="WP_012843841.1">
    <property type="nucleotide sequence ID" value="NC_013501.1"/>
</dbReference>
<accession>D0MIC2</accession>
<dbReference type="Proteomes" id="UP000002221">
    <property type="component" value="Chromosome"/>
</dbReference>
<feature type="domain" description="LTD" evidence="4">
    <location>
        <begin position="408"/>
        <end position="529"/>
    </location>
</feature>
<dbReference type="Pfam" id="PF00932">
    <property type="entry name" value="LTD"/>
    <property type="match status" value="1"/>
</dbReference>
<dbReference type="Gene3D" id="2.60.40.1220">
    <property type="match status" value="3"/>
</dbReference>
<dbReference type="Gene3D" id="2.60.120.560">
    <property type="entry name" value="Exo-inulinase, domain 1"/>
    <property type="match status" value="1"/>
</dbReference>
<gene>
    <name evidence="5" type="ordered locus">Rmar_1341</name>
</gene>
<evidence type="ECO:0000259" key="4">
    <source>
        <dbReference type="PROSITE" id="PS51841"/>
    </source>
</evidence>
<feature type="signal peptide" evidence="3">
    <location>
        <begin position="1"/>
        <end position="16"/>
    </location>
</feature>
<dbReference type="AlphaFoldDB" id="D0MIC2"/>
<evidence type="ECO:0000256" key="1">
    <source>
        <dbReference type="ARBA" id="ARBA00022729"/>
    </source>
</evidence>
<dbReference type="STRING" id="518766.Rmar_1341"/>
<feature type="region of interest" description="Disordered" evidence="2">
    <location>
        <begin position="821"/>
        <end position="873"/>
    </location>
</feature>
<sequence>MHRFLWLLLLPLPLQAQLLETFNDGNFTENPPWLGTTAYWTIDTLDGNPRLRTDGPPRSDTLFLATPSTVSWGLWQFTVSYEQVNLSNFNGVRIYLMADTADLKGPVHGYFLQLGTNNSDEVRLYRQDGDLATRRILLGRSDPILTEPTQTLTLKVLRTETGHWSVSLEGRLLLEARDATYWQSRYFGLWVKHTATTSRSYAFDDLLVAGEAERPDRTPPEVTGAVYRQRLRAFLVDFSEPIDTTRTPSDAFYVEASTFSGIPDNVRWDASGQTARLHYARIPPSGSYRLYVRGLRDPAGNLLRDTVLALPVVTDTLPPRLVDLYPIDSRKLGVRFDEPATGCDPSAYRLLEGSAVRQVQDCPAPPRTDFTLLLAAPMTPQTTYTLRIEAVADTVGNVMPAVARTFTFPGDPEPALPGDLIINEVLYAPAQPGLEFVELYNRSAHALDLREIHWHDARSEPQPLTERVFLIGPGAYVVLAEDTAALRSAFGEVPVLLQPSAWSPLNNDGDAVVLKRSDGLRLDSLWYDASMGQSGRSLERRDPDLPTWLRANWAVCVDSLGATPGRRNSRYEPDLAPPAVRFVAVRDSFTVVVFFDEVLDPSSVQPEAFELDDGTQPAAATWVSDAQQVLLHFERPLTQQRLVIHDLRDLKGNRLALAVRPLAYPPGPDALRINEILYAPLADPYDGRPDQPEYIELINISERHLNLLEGLFWTDVPDERGRADTVWLPARFQALAPESLAVVFNVPAGQDPLAFIEAAFPNVTHQPGTVWIPLSGASLGLRNEGDLIHLQYGRHTIDSVYYDPSWHQAGVRDATGLSLERLLPEGPSNDPANWTSSPDPSGGTPGRPNAARLQTTPPLPEQPDLEVTPSPFSPDGDGIDDVAVIRFKLPTAGALVRARIFDSQGRPVRTLGPANSGAQGLLFWDGRDDTGGVLPIGIYIVLLEAMDARGGRLLARRAPVVLARPLR</sequence>
<dbReference type="OrthoDB" id="9758406at2"/>
<dbReference type="eggNOG" id="COG4288">
    <property type="taxonomic scope" value="Bacteria"/>
</dbReference>
<dbReference type="Gene3D" id="2.60.40.4070">
    <property type="match status" value="1"/>
</dbReference>
<keyword evidence="6" id="KW-1185">Reference proteome</keyword>
<evidence type="ECO:0000256" key="2">
    <source>
        <dbReference type="SAM" id="MobiDB-lite"/>
    </source>
</evidence>
<feature type="chain" id="PRO_5003012127" description="LTD domain-containing protein" evidence="3">
    <location>
        <begin position="17"/>
        <end position="967"/>
    </location>
</feature>
<protein>
    <recommendedName>
        <fullName evidence="4">LTD domain-containing protein</fullName>
    </recommendedName>
</protein>
<organism evidence="5 6">
    <name type="scientific">Rhodothermus marinus (strain ATCC 43812 / DSM 4252 / R-10)</name>
    <name type="common">Rhodothermus obamensis</name>
    <dbReference type="NCBI Taxonomy" id="518766"/>
    <lineage>
        <taxon>Bacteria</taxon>
        <taxon>Pseudomonadati</taxon>
        <taxon>Rhodothermota</taxon>
        <taxon>Rhodothermia</taxon>
        <taxon>Rhodothermales</taxon>
        <taxon>Rhodothermaceae</taxon>
        <taxon>Rhodothermus</taxon>
    </lineage>
</organism>
<dbReference type="EMBL" id="CP001807">
    <property type="protein sequence ID" value="ACY48230.1"/>
    <property type="molecule type" value="Genomic_DNA"/>
</dbReference>
<keyword evidence="1 3" id="KW-0732">Signal</keyword>
<dbReference type="InterPro" id="IPR014755">
    <property type="entry name" value="Cu-Rt/internalin_Ig-like"/>
</dbReference>
<feature type="compositionally biased region" description="Polar residues" evidence="2">
    <location>
        <begin position="830"/>
        <end position="839"/>
    </location>
</feature>
<name>D0MIC2_RHOM4</name>
<evidence type="ECO:0000313" key="5">
    <source>
        <dbReference type="EMBL" id="ACY48230.1"/>
    </source>
</evidence>
<evidence type="ECO:0000313" key="6">
    <source>
        <dbReference type="Proteomes" id="UP000002221"/>
    </source>
</evidence>
<dbReference type="PROSITE" id="PS51841">
    <property type="entry name" value="LTD"/>
    <property type="match status" value="1"/>
</dbReference>
<dbReference type="HOGENOM" id="CLU_008488_0_0_10"/>
<dbReference type="InterPro" id="IPR001322">
    <property type="entry name" value="Lamin_tail_dom"/>
</dbReference>
<dbReference type="KEGG" id="rmr:Rmar_1341"/>